<gene>
    <name evidence="2" type="ORF">Salat_2671300</name>
</gene>
<comment type="caution">
    <text evidence="2">The sequence shown here is derived from an EMBL/GenBank/DDBJ whole genome shotgun (WGS) entry which is preliminary data.</text>
</comment>
<dbReference type="EMBL" id="JACGWO010000011">
    <property type="protein sequence ID" value="KAK4415639.1"/>
    <property type="molecule type" value="Genomic_DNA"/>
</dbReference>
<evidence type="ECO:0000256" key="1">
    <source>
        <dbReference type="SAM" id="MobiDB-lite"/>
    </source>
</evidence>
<dbReference type="Proteomes" id="UP001293254">
    <property type="component" value="Unassembled WGS sequence"/>
</dbReference>
<proteinExistence type="predicted"/>
<organism evidence="2 3">
    <name type="scientific">Sesamum alatum</name>
    <dbReference type="NCBI Taxonomy" id="300844"/>
    <lineage>
        <taxon>Eukaryota</taxon>
        <taxon>Viridiplantae</taxon>
        <taxon>Streptophyta</taxon>
        <taxon>Embryophyta</taxon>
        <taxon>Tracheophyta</taxon>
        <taxon>Spermatophyta</taxon>
        <taxon>Magnoliopsida</taxon>
        <taxon>eudicotyledons</taxon>
        <taxon>Gunneridae</taxon>
        <taxon>Pentapetalae</taxon>
        <taxon>asterids</taxon>
        <taxon>lamiids</taxon>
        <taxon>Lamiales</taxon>
        <taxon>Pedaliaceae</taxon>
        <taxon>Sesamum</taxon>
    </lineage>
</organism>
<accession>A0AAE2CB13</accession>
<feature type="region of interest" description="Disordered" evidence="1">
    <location>
        <begin position="1"/>
        <end position="38"/>
    </location>
</feature>
<dbReference type="AlphaFoldDB" id="A0AAE2CB13"/>
<feature type="region of interest" description="Disordered" evidence="1">
    <location>
        <begin position="112"/>
        <end position="134"/>
    </location>
</feature>
<sequence>MSLSLSPPRVLVNGGGNNGDPEEAAEDGQDGEGAAGSKFDLPAFESLTEWVMGNDESMSVLNRLKLRWREKYGYTSGRSAYATMGALTEVTSSTLHTTGCGLESLTSCSARHGLNPTPRVLQGATEAGSTSAER</sequence>
<reference evidence="2" key="1">
    <citation type="submission" date="2020-06" db="EMBL/GenBank/DDBJ databases">
        <authorList>
            <person name="Li T."/>
            <person name="Hu X."/>
            <person name="Zhang T."/>
            <person name="Song X."/>
            <person name="Zhang H."/>
            <person name="Dai N."/>
            <person name="Sheng W."/>
            <person name="Hou X."/>
            <person name="Wei L."/>
        </authorList>
    </citation>
    <scope>NUCLEOTIDE SEQUENCE</scope>
    <source>
        <strain evidence="2">3651</strain>
        <tissue evidence="2">Leaf</tissue>
    </source>
</reference>
<reference evidence="2" key="2">
    <citation type="journal article" date="2024" name="Plant">
        <title>Genomic evolution and insights into agronomic trait innovations of Sesamum species.</title>
        <authorList>
            <person name="Miao H."/>
            <person name="Wang L."/>
            <person name="Qu L."/>
            <person name="Liu H."/>
            <person name="Sun Y."/>
            <person name="Le M."/>
            <person name="Wang Q."/>
            <person name="Wei S."/>
            <person name="Zheng Y."/>
            <person name="Lin W."/>
            <person name="Duan Y."/>
            <person name="Cao H."/>
            <person name="Xiong S."/>
            <person name="Wang X."/>
            <person name="Wei L."/>
            <person name="Li C."/>
            <person name="Ma Q."/>
            <person name="Ju M."/>
            <person name="Zhao R."/>
            <person name="Li G."/>
            <person name="Mu C."/>
            <person name="Tian Q."/>
            <person name="Mei H."/>
            <person name="Zhang T."/>
            <person name="Gao T."/>
            <person name="Zhang H."/>
        </authorList>
    </citation>
    <scope>NUCLEOTIDE SEQUENCE</scope>
    <source>
        <strain evidence="2">3651</strain>
    </source>
</reference>
<name>A0AAE2CB13_9LAMI</name>
<evidence type="ECO:0000313" key="2">
    <source>
        <dbReference type="EMBL" id="KAK4415639.1"/>
    </source>
</evidence>
<feature type="compositionally biased region" description="Acidic residues" evidence="1">
    <location>
        <begin position="20"/>
        <end position="30"/>
    </location>
</feature>
<keyword evidence="3" id="KW-1185">Reference proteome</keyword>
<evidence type="ECO:0000313" key="3">
    <source>
        <dbReference type="Proteomes" id="UP001293254"/>
    </source>
</evidence>
<protein>
    <submittedName>
        <fullName evidence="2">Uncharacterized protein</fullName>
    </submittedName>
</protein>